<evidence type="ECO:0000256" key="4">
    <source>
        <dbReference type="ARBA" id="ARBA00022692"/>
    </source>
</evidence>
<evidence type="ECO:0000256" key="5">
    <source>
        <dbReference type="ARBA" id="ARBA00022989"/>
    </source>
</evidence>
<dbReference type="PANTHER" id="PTHR48022:SF17">
    <property type="entry name" value="HEXOSE TRANSPORTER"/>
    <property type="match status" value="1"/>
</dbReference>
<dbReference type="PROSITE" id="PS00217">
    <property type="entry name" value="SUGAR_TRANSPORT_2"/>
    <property type="match status" value="1"/>
</dbReference>
<dbReference type="Gene3D" id="1.20.1250.20">
    <property type="entry name" value="MFS general substrate transporter like domains"/>
    <property type="match status" value="1"/>
</dbReference>
<dbReference type="InterPro" id="IPR020846">
    <property type="entry name" value="MFS_dom"/>
</dbReference>
<evidence type="ECO:0000256" key="7">
    <source>
        <dbReference type="ARBA" id="ARBA00049119"/>
    </source>
</evidence>
<keyword evidence="5 9" id="KW-1133">Transmembrane helix</keyword>
<evidence type="ECO:0000256" key="2">
    <source>
        <dbReference type="ARBA" id="ARBA00010992"/>
    </source>
</evidence>
<comment type="subcellular location">
    <subcellularLocation>
        <location evidence="1">Membrane</location>
        <topology evidence="1">Multi-pass membrane protein</topology>
    </subcellularLocation>
</comment>
<dbReference type="PROSITE" id="PS50850">
    <property type="entry name" value="MFS"/>
    <property type="match status" value="1"/>
</dbReference>
<dbReference type="Proteomes" id="UP000886653">
    <property type="component" value="Unassembled WGS sequence"/>
</dbReference>
<dbReference type="GO" id="GO:0016020">
    <property type="term" value="C:membrane"/>
    <property type="evidence" value="ECO:0007669"/>
    <property type="project" value="UniProtKB-SubCell"/>
</dbReference>
<feature type="transmembrane region" description="Helical" evidence="9">
    <location>
        <begin position="336"/>
        <end position="357"/>
    </location>
</feature>
<name>A0A9P6THS7_9BASI</name>
<evidence type="ECO:0000259" key="10">
    <source>
        <dbReference type="PROSITE" id="PS50850"/>
    </source>
</evidence>
<dbReference type="PROSITE" id="PS00216">
    <property type="entry name" value="SUGAR_TRANSPORT_1"/>
    <property type="match status" value="1"/>
</dbReference>
<dbReference type="PRINTS" id="PR00171">
    <property type="entry name" value="SUGRTRNSPORT"/>
</dbReference>
<dbReference type="InterPro" id="IPR005829">
    <property type="entry name" value="Sugar_transporter_CS"/>
</dbReference>
<keyword evidence="12" id="KW-1185">Reference proteome</keyword>
<evidence type="ECO:0000256" key="3">
    <source>
        <dbReference type="ARBA" id="ARBA00022448"/>
    </source>
</evidence>
<feature type="transmembrane region" description="Helical" evidence="9">
    <location>
        <begin position="21"/>
        <end position="39"/>
    </location>
</feature>
<feature type="transmembrane region" description="Helical" evidence="9">
    <location>
        <begin position="191"/>
        <end position="212"/>
    </location>
</feature>
<sequence length="529" mass="57123">MSDRDQEQSMVIPPPSMRAKLVGIAMAVFAAFGGCLYGYDTGYIAGIKEMSFWLETFGEQADSGFVLSTANNSLVTSILSVGTFFGALLASPIGDIFGRRWGVIASCLILCVGVTLQVTSTTIPIFAVGRVFSGLGVGLTSCLVPMYQSECAPKWIRGAIVACYQLAITIGLLIAAVMVNLTKDRPDAGSYRIPITLQAFWASILAIGLFCLPESPKYLILKGREKEARASLGRLLSLSSDSQQVSREYDDVADSLAVERTLGAGSYADCFKSGPGRYRLRTLTGCAIQALQQASGFFKNSGVSDPFLTTVIINVVNVVCTFPGIWAVDKIGRRKLLLLGAAVMFICEFVVALLGLLLPATDMVGQRALIAFVCIFIGGFASTWGPLAWVVTSEIYPLVIRAKAMSLSTASSWVVNFAFGFSTPYLVDVGPGKAGLKSNVFWIWGGCCTLCFVFTFFFIPETKGLSLEQVDELYQKSSMIGSDRYRRRMLAGLNIAGNSQENSQETMVGLEIKEVRHDGLLPSRDINQA</sequence>
<feature type="transmembrane region" description="Helical" evidence="9">
    <location>
        <begin position="74"/>
        <end position="94"/>
    </location>
</feature>
<dbReference type="InterPro" id="IPR036259">
    <property type="entry name" value="MFS_trans_sf"/>
</dbReference>
<keyword evidence="4 9" id="KW-0812">Transmembrane</keyword>
<dbReference type="InterPro" id="IPR003663">
    <property type="entry name" value="Sugar/inositol_transpt"/>
</dbReference>
<protein>
    <recommendedName>
        <fullName evidence="10">Major facilitator superfamily (MFS) profile domain-containing protein</fullName>
    </recommendedName>
</protein>
<evidence type="ECO:0000313" key="12">
    <source>
        <dbReference type="Proteomes" id="UP000886653"/>
    </source>
</evidence>
<keyword evidence="3 8" id="KW-0813">Transport</keyword>
<dbReference type="PROSITE" id="PS51257">
    <property type="entry name" value="PROKAR_LIPOPROTEIN"/>
    <property type="match status" value="1"/>
</dbReference>
<accession>A0A9P6THS7</accession>
<feature type="transmembrane region" description="Helical" evidence="9">
    <location>
        <begin position="159"/>
        <end position="179"/>
    </location>
</feature>
<dbReference type="PANTHER" id="PTHR48022">
    <property type="entry name" value="PLASTIDIC GLUCOSE TRANSPORTER 4"/>
    <property type="match status" value="1"/>
</dbReference>
<comment type="catalytic activity">
    <reaction evidence="7">
        <text>myo-inositol(out) + H(+)(out) = myo-inositol(in) + H(+)(in)</text>
        <dbReference type="Rhea" id="RHEA:60364"/>
        <dbReference type="ChEBI" id="CHEBI:15378"/>
        <dbReference type="ChEBI" id="CHEBI:17268"/>
    </reaction>
</comment>
<feature type="transmembrane region" description="Helical" evidence="9">
    <location>
        <begin position="404"/>
        <end position="421"/>
    </location>
</feature>
<evidence type="ECO:0000256" key="6">
    <source>
        <dbReference type="ARBA" id="ARBA00023136"/>
    </source>
</evidence>
<keyword evidence="6 9" id="KW-0472">Membrane</keyword>
<evidence type="ECO:0000256" key="8">
    <source>
        <dbReference type="RuleBase" id="RU003346"/>
    </source>
</evidence>
<dbReference type="InterPro" id="IPR005828">
    <property type="entry name" value="MFS_sugar_transport-like"/>
</dbReference>
<dbReference type="Pfam" id="PF00083">
    <property type="entry name" value="Sugar_tr"/>
    <property type="match status" value="1"/>
</dbReference>
<feature type="domain" description="Major facilitator superfamily (MFS) profile" evidence="10">
    <location>
        <begin position="26"/>
        <end position="463"/>
    </location>
</feature>
<feature type="transmembrane region" description="Helical" evidence="9">
    <location>
        <begin position="101"/>
        <end position="119"/>
    </location>
</feature>
<proteinExistence type="inferred from homology"/>
<evidence type="ECO:0000256" key="9">
    <source>
        <dbReference type="SAM" id="Phobius"/>
    </source>
</evidence>
<dbReference type="EMBL" id="MU167208">
    <property type="protein sequence ID" value="KAG0152409.1"/>
    <property type="molecule type" value="Genomic_DNA"/>
</dbReference>
<feature type="transmembrane region" description="Helical" evidence="9">
    <location>
        <begin position="369"/>
        <end position="392"/>
    </location>
</feature>
<comment type="caution">
    <text evidence="11">The sequence shown here is derived from an EMBL/GenBank/DDBJ whole genome shotgun (WGS) entry which is preliminary data.</text>
</comment>
<gene>
    <name evidence="11" type="ORF">CROQUDRAFT_649802</name>
</gene>
<evidence type="ECO:0000256" key="1">
    <source>
        <dbReference type="ARBA" id="ARBA00004141"/>
    </source>
</evidence>
<dbReference type="GO" id="GO:0005351">
    <property type="term" value="F:carbohydrate:proton symporter activity"/>
    <property type="evidence" value="ECO:0007669"/>
    <property type="project" value="TreeGrafter"/>
</dbReference>
<dbReference type="SUPFAM" id="SSF103473">
    <property type="entry name" value="MFS general substrate transporter"/>
    <property type="match status" value="1"/>
</dbReference>
<dbReference type="OrthoDB" id="6612291at2759"/>
<feature type="transmembrane region" description="Helical" evidence="9">
    <location>
        <begin position="441"/>
        <end position="459"/>
    </location>
</feature>
<dbReference type="NCBIfam" id="TIGR00879">
    <property type="entry name" value="SP"/>
    <property type="match status" value="1"/>
</dbReference>
<evidence type="ECO:0000313" key="11">
    <source>
        <dbReference type="EMBL" id="KAG0152409.1"/>
    </source>
</evidence>
<dbReference type="InterPro" id="IPR050360">
    <property type="entry name" value="MFS_Sugar_Transporters"/>
</dbReference>
<reference evidence="11" key="1">
    <citation type="submission" date="2013-11" db="EMBL/GenBank/DDBJ databases">
        <title>Genome sequence of the fusiform rust pathogen reveals effectors for host alternation and coevolution with pine.</title>
        <authorList>
            <consortium name="DOE Joint Genome Institute"/>
            <person name="Smith K."/>
            <person name="Pendleton A."/>
            <person name="Kubisiak T."/>
            <person name="Anderson C."/>
            <person name="Salamov A."/>
            <person name="Aerts A."/>
            <person name="Riley R."/>
            <person name="Clum A."/>
            <person name="Lindquist E."/>
            <person name="Ence D."/>
            <person name="Campbell M."/>
            <person name="Kronenberg Z."/>
            <person name="Feau N."/>
            <person name="Dhillon B."/>
            <person name="Hamelin R."/>
            <person name="Burleigh J."/>
            <person name="Smith J."/>
            <person name="Yandell M."/>
            <person name="Nelson C."/>
            <person name="Grigoriev I."/>
            <person name="Davis J."/>
        </authorList>
    </citation>
    <scope>NUCLEOTIDE SEQUENCE</scope>
    <source>
        <strain evidence="11">G11</strain>
    </source>
</reference>
<comment type="similarity">
    <text evidence="2 8">Belongs to the major facilitator superfamily. Sugar transporter (TC 2.A.1.1) family.</text>
</comment>
<dbReference type="AlphaFoldDB" id="A0A9P6THS7"/>
<organism evidence="11 12">
    <name type="scientific">Cronartium quercuum f. sp. fusiforme G11</name>
    <dbReference type="NCBI Taxonomy" id="708437"/>
    <lineage>
        <taxon>Eukaryota</taxon>
        <taxon>Fungi</taxon>
        <taxon>Dikarya</taxon>
        <taxon>Basidiomycota</taxon>
        <taxon>Pucciniomycotina</taxon>
        <taxon>Pucciniomycetes</taxon>
        <taxon>Pucciniales</taxon>
        <taxon>Coleosporiaceae</taxon>
        <taxon>Cronartium</taxon>
    </lineage>
</organism>